<feature type="compositionally biased region" description="Basic residues" evidence="2">
    <location>
        <begin position="279"/>
        <end position="292"/>
    </location>
</feature>
<comment type="similarity">
    <text evidence="1">Belongs to the GeBP family.</text>
</comment>
<keyword evidence="5" id="KW-1185">Reference proteome</keyword>
<gene>
    <name evidence="4" type="ORF">LUZ63_009596</name>
</gene>
<dbReference type="GO" id="GO:0005634">
    <property type="term" value="C:nucleus"/>
    <property type="evidence" value="ECO:0007669"/>
    <property type="project" value="TreeGrafter"/>
</dbReference>
<feature type="compositionally biased region" description="Pro residues" evidence="2">
    <location>
        <begin position="297"/>
        <end position="307"/>
    </location>
</feature>
<proteinExistence type="inferred from homology"/>
<feature type="compositionally biased region" description="Basic and acidic residues" evidence="2">
    <location>
        <begin position="95"/>
        <end position="110"/>
    </location>
</feature>
<dbReference type="GO" id="GO:0006355">
    <property type="term" value="P:regulation of DNA-templated transcription"/>
    <property type="evidence" value="ECO:0007669"/>
    <property type="project" value="InterPro"/>
</dbReference>
<feature type="region of interest" description="Disordered" evidence="2">
    <location>
        <begin position="274"/>
        <end position="317"/>
    </location>
</feature>
<dbReference type="PANTHER" id="PTHR31662:SF1">
    <property type="entry name" value="OS01G0249900 PROTEIN"/>
    <property type="match status" value="1"/>
</dbReference>
<organism evidence="4 5">
    <name type="scientific">Rhynchospora breviuscula</name>
    <dbReference type="NCBI Taxonomy" id="2022672"/>
    <lineage>
        <taxon>Eukaryota</taxon>
        <taxon>Viridiplantae</taxon>
        <taxon>Streptophyta</taxon>
        <taxon>Embryophyta</taxon>
        <taxon>Tracheophyta</taxon>
        <taxon>Spermatophyta</taxon>
        <taxon>Magnoliopsida</taxon>
        <taxon>Liliopsida</taxon>
        <taxon>Poales</taxon>
        <taxon>Cyperaceae</taxon>
        <taxon>Cyperoideae</taxon>
        <taxon>Rhynchosporeae</taxon>
        <taxon>Rhynchospora</taxon>
    </lineage>
</organism>
<sequence>MAEEEKQRMIAGEDDDEDGKDSDTETEGEELDGDESEPDETAGPSSKGDEVAGGGPSVSGSNNPIAANSNKEGNGNGNGKVEVVEPVSSLSLSLGERESNSQRKGERDDPTAASRRLFQRLWTDEEEIRILRGFLEFTQRRGTTFASHQYDTGPFYEEIRRQLHLDFSKNQLIEKLRRLKKKYRNCAARMRSKGPSFSFRSPHEQAIFEIARHIWRPANKRQAQGLPDASHVDLDLAVDHASVSAPSDELEFSFSFSSLPPSSTAAHPDFHLEAVGAKPHSRSSGRRSRRRPQRDAFPPPPPPPVPTSPAGITAAIPVSISPPTHHEVAAAVAAAATAAATPVPAPVVPSSSSGVAVEETIRSCLSPLFKELISSTVGGGASSLGLLTLGPMPTCPPGKSGDEKWRRQHILELEVYLQRIELVKEQVMQALQDLKGSAT</sequence>
<dbReference type="AlphaFoldDB" id="A0A9Q0CFG2"/>
<reference evidence="4" key="1">
    <citation type="journal article" date="2022" name="Cell">
        <title>Repeat-based holocentromeres influence genome architecture and karyotype evolution.</title>
        <authorList>
            <person name="Hofstatter P.G."/>
            <person name="Thangavel G."/>
            <person name="Lux T."/>
            <person name="Neumann P."/>
            <person name="Vondrak T."/>
            <person name="Novak P."/>
            <person name="Zhang M."/>
            <person name="Costa L."/>
            <person name="Castellani M."/>
            <person name="Scott A."/>
            <person name="Toegelov H."/>
            <person name="Fuchs J."/>
            <person name="Mata-Sucre Y."/>
            <person name="Dias Y."/>
            <person name="Vanzela A.L.L."/>
            <person name="Huettel B."/>
            <person name="Almeida C.C.S."/>
            <person name="Simkova H."/>
            <person name="Souza G."/>
            <person name="Pedrosa-Harand A."/>
            <person name="Macas J."/>
            <person name="Mayer K.F.X."/>
            <person name="Houben A."/>
            <person name="Marques A."/>
        </authorList>
    </citation>
    <scope>NUCLEOTIDE SEQUENCE</scope>
    <source>
        <strain evidence="4">RhyBre1mFocal</strain>
    </source>
</reference>
<evidence type="ECO:0000313" key="5">
    <source>
        <dbReference type="Proteomes" id="UP001151287"/>
    </source>
</evidence>
<feature type="compositionally biased region" description="Low complexity" evidence="2">
    <location>
        <begin position="79"/>
        <end position="94"/>
    </location>
</feature>
<dbReference type="Proteomes" id="UP001151287">
    <property type="component" value="Unassembled WGS sequence"/>
</dbReference>
<dbReference type="EMBL" id="JAMQYH010000003">
    <property type="protein sequence ID" value="KAJ1692898.1"/>
    <property type="molecule type" value="Genomic_DNA"/>
</dbReference>
<feature type="domain" description="Glabrous enhancer-binding protein-like DBD" evidence="3">
    <location>
        <begin position="118"/>
        <end position="215"/>
    </location>
</feature>
<evidence type="ECO:0000313" key="4">
    <source>
        <dbReference type="EMBL" id="KAJ1692898.1"/>
    </source>
</evidence>
<evidence type="ECO:0000256" key="1">
    <source>
        <dbReference type="ARBA" id="ARBA00010820"/>
    </source>
</evidence>
<feature type="region of interest" description="Disordered" evidence="2">
    <location>
        <begin position="1"/>
        <end position="112"/>
    </location>
</feature>
<dbReference type="OrthoDB" id="669440at2759"/>
<name>A0A9Q0CFG2_9POAL</name>
<evidence type="ECO:0000256" key="2">
    <source>
        <dbReference type="SAM" id="MobiDB-lite"/>
    </source>
</evidence>
<dbReference type="InterPro" id="IPR007592">
    <property type="entry name" value="GEBP"/>
</dbReference>
<protein>
    <recommendedName>
        <fullName evidence="3">Glabrous enhancer-binding protein-like DBD domain-containing protein</fullName>
    </recommendedName>
</protein>
<dbReference type="PANTHER" id="PTHR31662">
    <property type="entry name" value="BNAANNG10740D PROTEIN-RELATED"/>
    <property type="match status" value="1"/>
</dbReference>
<comment type="caution">
    <text evidence="4">The sequence shown here is derived from an EMBL/GenBank/DDBJ whole genome shotgun (WGS) entry which is preliminary data.</text>
</comment>
<feature type="compositionally biased region" description="Acidic residues" evidence="2">
    <location>
        <begin position="12"/>
        <end position="40"/>
    </location>
</feature>
<dbReference type="Pfam" id="PF04504">
    <property type="entry name" value="GeBP-like_DBD"/>
    <property type="match status" value="1"/>
</dbReference>
<dbReference type="InterPro" id="IPR053932">
    <property type="entry name" value="GeBP-like_DBD"/>
</dbReference>
<accession>A0A9Q0CFG2</accession>
<evidence type="ECO:0000259" key="3">
    <source>
        <dbReference type="Pfam" id="PF04504"/>
    </source>
</evidence>